<feature type="compositionally biased region" description="Gly residues" evidence="7">
    <location>
        <begin position="412"/>
        <end position="439"/>
    </location>
</feature>
<sequence>MTVDSAVLPASADSAGASFSDFDLPVRLVRALERQSITVPTPVQSAVLPDALAGRDVLGRARTGSGKTLAFGLPILARLTGGRSRPKAPRALILVPTRELASQVRQAVEPLADVMGLSLATVYGGTPYDRQIKRLRRGVDIVVATPGRLDDLIKRGSCRLDEVEVAVVDEADHMCDLGFYPAVDALLSQTRSGGQRMLLSATLDGDVDRLVRAHLSAPVKHELDPADDGPSTMAHHVLVTAHTAKVETATRLLEANPRSIVFTRTREGATDLARELSAAGVGAVDMHGNLSQGARERNLRKFRSGQATVIVATDVAARGIHVDSVGMVVHYDVPSEPKAYLHRSGRTARAGASGAVVAITTPRFVDQVVRLQQAAGVQARHHDVLTAPRPLTVESLAESGTEAPSARSGARSSGGYGNRSSGRAGGGPNRGRSGSGGYRGRYEGRSYDKRSGGRSYGARSGGSAEARTGVRRGDSSWGRSPAR</sequence>
<dbReference type="PROSITE" id="PS51195">
    <property type="entry name" value="Q_MOTIF"/>
    <property type="match status" value="1"/>
</dbReference>
<evidence type="ECO:0000256" key="1">
    <source>
        <dbReference type="ARBA" id="ARBA00022741"/>
    </source>
</evidence>
<evidence type="ECO:0000259" key="8">
    <source>
        <dbReference type="PROSITE" id="PS51192"/>
    </source>
</evidence>
<evidence type="ECO:0000259" key="9">
    <source>
        <dbReference type="PROSITE" id="PS51194"/>
    </source>
</evidence>
<name>A0A6J4LYN7_9ACTN</name>
<evidence type="ECO:0000256" key="4">
    <source>
        <dbReference type="ARBA" id="ARBA00022840"/>
    </source>
</evidence>
<dbReference type="SMART" id="SM00487">
    <property type="entry name" value="DEXDc"/>
    <property type="match status" value="1"/>
</dbReference>
<dbReference type="Pfam" id="PF00271">
    <property type="entry name" value="Helicase_C"/>
    <property type="match status" value="1"/>
</dbReference>
<dbReference type="SMART" id="SM00490">
    <property type="entry name" value="HELICc"/>
    <property type="match status" value="1"/>
</dbReference>
<dbReference type="GO" id="GO:0003676">
    <property type="term" value="F:nucleic acid binding"/>
    <property type="evidence" value="ECO:0007669"/>
    <property type="project" value="InterPro"/>
</dbReference>
<dbReference type="InterPro" id="IPR011545">
    <property type="entry name" value="DEAD/DEAH_box_helicase_dom"/>
</dbReference>
<dbReference type="InterPro" id="IPR044742">
    <property type="entry name" value="DEAD/DEAH_RhlB"/>
</dbReference>
<dbReference type="PANTHER" id="PTHR47959:SF13">
    <property type="entry name" value="ATP-DEPENDENT RNA HELICASE RHLE"/>
    <property type="match status" value="1"/>
</dbReference>
<dbReference type="PROSITE" id="PS51192">
    <property type="entry name" value="HELICASE_ATP_BIND_1"/>
    <property type="match status" value="1"/>
</dbReference>
<evidence type="ECO:0000256" key="6">
    <source>
        <dbReference type="PROSITE-ProRule" id="PRU00552"/>
    </source>
</evidence>
<dbReference type="CDD" id="cd00268">
    <property type="entry name" value="DEADc"/>
    <property type="match status" value="1"/>
</dbReference>
<feature type="region of interest" description="Disordered" evidence="7">
    <location>
        <begin position="396"/>
        <end position="483"/>
    </location>
</feature>
<organism evidence="11">
    <name type="scientific">uncultured Nocardioidaceae bacterium</name>
    <dbReference type="NCBI Taxonomy" id="253824"/>
    <lineage>
        <taxon>Bacteria</taxon>
        <taxon>Bacillati</taxon>
        <taxon>Actinomycetota</taxon>
        <taxon>Actinomycetes</taxon>
        <taxon>Propionibacteriales</taxon>
        <taxon>Nocardioidaceae</taxon>
        <taxon>environmental samples</taxon>
    </lineage>
</organism>
<feature type="compositionally biased region" description="Basic and acidic residues" evidence="7">
    <location>
        <begin position="440"/>
        <end position="451"/>
    </location>
</feature>
<evidence type="ECO:0000259" key="10">
    <source>
        <dbReference type="PROSITE" id="PS51195"/>
    </source>
</evidence>
<dbReference type="SUPFAM" id="SSF52540">
    <property type="entry name" value="P-loop containing nucleoside triphosphate hydrolases"/>
    <property type="match status" value="1"/>
</dbReference>
<keyword evidence="2" id="KW-0378">Hydrolase</keyword>
<evidence type="ECO:0000256" key="3">
    <source>
        <dbReference type="ARBA" id="ARBA00022806"/>
    </source>
</evidence>
<evidence type="ECO:0000256" key="7">
    <source>
        <dbReference type="SAM" id="MobiDB-lite"/>
    </source>
</evidence>
<feature type="domain" description="Helicase C-terminal" evidence="9">
    <location>
        <begin position="245"/>
        <end position="397"/>
    </location>
</feature>
<comment type="similarity">
    <text evidence="5">Belongs to the DEAD box helicase family.</text>
</comment>
<dbReference type="GO" id="GO:0005829">
    <property type="term" value="C:cytosol"/>
    <property type="evidence" value="ECO:0007669"/>
    <property type="project" value="TreeGrafter"/>
</dbReference>
<protein>
    <submittedName>
        <fullName evidence="11">ATP-dependent RNA helicase</fullName>
    </submittedName>
</protein>
<dbReference type="AlphaFoldDB" id="A0A6J4LYN7"/>
<feature type="domain" description="DEAD-box RNA helicase Q" evidence="10">
    <location>
        <begin position="17"/>
        <end position="45"/>
    </location>
</feature>
<evidence type="ECO:0000256" key="5">
    <source>
        <dbReference type="ARBA" id="ARBA00038437"/>
    </source>
</evidence>
<reference evidence="11" key="1">
    <citation type="submission" date="2020-02" db="EMBL/GenBank/DDBJ databases">
        <authorList>
            <person name="Meier V. D."/>
        </authorList>
    </citation>
    <scope>NUCLEOTIDE SEQUENCE</scope>
    <source>
        <strain evidence="11">AVDCRST_MAG29</strain>
    </source>
</reference>
<dbReference type="PANTHER" id="PTHR47959">
    <property type="entry name" value="ATP-DEPENDENT RNA HELICASE RHLE-RELATED"/>
    <property type="match status" value="1"/>
</dbReference>
<dbReference type="GO" id="GO:0016787">
    <property type="term" value="F:hydrolase activity"/>
    <property type="evidence" value="ECO:0007669"/>
    <property type="project" value="UniProtKB-KW"/>
</dbReference>
<keyword evidence="1" id="KW-0547">Nucleotide-binding</keyword>
<dbReference type="InterPro" id="IPR027417">
    <property type="entry name" value="P-loop_NTPase"/>
</dbReference>
<feature type="domain" description="Helicase ATP-binding" evidence="8">
    <location>
        <begin position="48"/>
        <end position="221"/>
    </location>
</feature>
<accession>A0A6J4LYN7</accession>
<dbReference type="Gene3D" id="3.40.50.300">
    <property type="entry name" value="P-loop containing nucleotide triphosphate hydrolases"/>
    <property type="match status" value="2"/>
</dbReference>
<dbReference type="Pfam" id="PF00270">
    <property type="entry name" value="DEAD"/>
    <property type="match status" value="1"/>
</dbReference>
<dbReference type="InterPro" id="IPR050079">
    <property type="entry name" value="DEAD_box_RNA_helicase"/>
</dbReference>
<dbReference type="GO" id="GO:0003724">
    <property type="term" value="F:RNA helicase activity"/>
    <property type="evidence" value="ECO:0007669"/>
    <property type="project" value="InterPro"/>
</dbReference>
<feature type="short sequence motif" description="Q motif" evidence="6">
    <location>
        <begin position="17"/>
        <end position="45"/>
    </location>
</feature>
<dbReference type="InterPro" id="IPR001650">
    <property type="entry name" value="Helicase_C-like"/>
</dbReference>
<keyword evidence="4" id="KW-0067">ATP-binding</keyword>
<feature type="compositionally biased region" description="Low complexity" evidence="7">
    <location>
        <begin position="456"/>
        <end position="467"/>
    </location>
</feature>
<keyword evidence="3 11" id="KW-0347">Helicase</keyword>
<dbReference type="GO" id="GO:0005524">
    <property type="term" value="F:ATP binding"/>
    <property type="evidence" value="ECO:0007669"/>
    <property type="project" value="UniProtKB-KW"/>
</dbReference>
<dbReference type="InterPro" id="IPR014001">
    <property type="entry name" value="Helicase_ATP-bd"/>
</dbReference>
<dbReference type="InterPro" id="IPR014014">
    <property type="entry name" value="RNA_helicase_DEAD_Q_motif"/>
</dbReference>
<evidence type="ECO:0000313" key="11">
    <source>
        <dbReference type="EMBL" id="CAA9345667.1"/>
    </source>
</evidence>
<dbReference type="PROSITE" id="PS51194">
    <property type="entry name" value="HELICASE_CTER"/>
    <property type="match status" value="1"/>
</dbReference>
<dbReference type="CDD" id="cd18787">
    <property type="entry name" value="SF2_C_DEAD"/>
    <property type="match status" value="1"/>
</dbReference>
<dbReference type="EMBL" id="CADCUG010000116">
    <property type="protein sequence ID" value="CAA9345667.1"/>
    <property type="molecule type" value="Genomic_DNA"/>
</dbReference>
<feature type="compositionally biased region" description="Low complexity" evidence="7">
    <location>
        <begin position="402"/>
        <end position="411"/>
    </location>
</feature>
<gene>
    <name evidence="11" type="ORF">AVDCRST_MAG29-1858</name>
</gene>
<proteinExistence type="inferred from homology"/>
<evidence type="ECO:0000256" key="2">
    <source>
        <dbReference type="ARBA" id="ARBA00022801"/>
    </source>
</evidence>